<feature type="compositionally biased region" description="Acidic residues" evidence="1">
    <location>
        <begin position="499"/>
        <end position="514"/>
    </location>
</feature>
<dbReference type="PANTHER" id="PTHR46579">
    <property type="entry name" value="F5/8 TYPE C DOMAIN-CONTAINING PROTEIN-RELATED"/>
    <property type="match status" value="1"/>
</dbReference>
<feature type="compositionally biased region" description="Low complexity" evidence="1">
    <location>
        <begin position="283"/>
        <end position="300"/>
    </location>
</feature>
<dbReference type="EMBL" id="CAJHJG010000329">
    <property type="protein sequence ID" value="CAD6901345.1"/>
    <property type="molecule type" value="Genomic_DNA"/>
</dbReference>
<evidence type="ECO:0000313" key="2">
    <source>
        <dbReference type="EMBL" id="CAD6901345.1"/>
    </source>
</evidence>
<sequence length="828" mass="91475">MTLFLPHGSRLNHYPETTHPHQLQYLTLDIVVAELHRLHTDGLQVPELRDPQTGQHLRIRVRLARLLADTDARTTTAGFPSHSSKKQFCPWCTVDQEEWVDLLLRGEEGTPRSEADHRRNCLKALPDAVPKLRPFEVEALRRNHGAAICVLYRLPGWSSLAHAPVDVMHNLDLGLCKHFWMQTLVDGDLVDSKNLSLCKSILQETTYPTGITRISPDLGSTSGGTPTAAGWSILSRYIMPVLLASSWSVHLHNSEQKMFHSTKKKMVKQGLLAAAASSAANPAIASTSASEPTPTTSDSSQFPTNAQSSAPLDKSRKGKGKAKQKDDKEPKKDKEPEYTKAVSLVTMLEASLVLALACRLAHARIIDETRINLLHRSLVAFATLIASEIESTWIPYNFHIALHIADHIRRHGPAWAFWSYPQERSYGLMKRIRTNKHRGGELEHTMHTRSEDRHRIKAILESTPVTPLSRILRDSIGSEEITKIPAPAHGESQGREESEGTDSDEVGSDNDEPQECMVTLSIADLRRICALANRDRDSGQALFVPIINYSGTSPQLVLDTQAYFVPKLSVGEFTLRPRSKRHGPRSDPSACFVSTATGPRLAQFHSVLRLPYFDERMREQHKRYAVVRVLDVVAWPNGPGFSSSTWNELGYLAAQPSSGVRTILDIDSVLGPAIVLPGSHMFSGRDGVVATMVRTPAGRFIEIVPCDPVRITLALGWIHTSEGGNRPIVVPFCLLTPLPPAPPAVSPLFRFSSPAFTRVSSCASTPFLHLSCASPSIQAESEACGAHRSRSISLARAKSLRPSPARRLSRIDRFERVQLRVAPAAARE</sequence>
<comment type="caution">
    <text evidence="2">The sequence shown here is derived from an EMBL/GenBank/DDBJ whole genome shotgun (WGS) entry which is preliminary data.</text>
</comment>
<organism evidence="2 3">
    <name type="scientific">Tilletia caries</name>
    <name type="common">wheat bunt fungus</name>
    <dbReference type="NCBI Taxonomy" id="13290"/>
    <lineage>
        <taxon>Eukaryota</taxon>
        <taxon>Fungi</taxon>
        <taxon>Dikarya</taxon>
        <taxon>Basidiomycota</taxon>
        <taxon>Ustilaginomycotina</taxon>
        <taxon>Exobasidiomycetes</taxon>
        <taxon>Tilletiales</taxon>
        <taxon>Tilletiaceae</taxon>
        <taxon>Tilletia</taxon>
    </lineage>
</organism>
<evidence type="ECO:0000313" key="3">
    <source>
        <dbReference type="Proteomes" id="UP000836402"/>
    </source>
</evidence>
<reference evidence="2" key="1">
    <citation type="submission" date="2020-10" db="EMBL/GenBank/DDBJ databases">
        <authorList>
            <person name="Sedaghatjoo S."/>
        </authorList>
    </citation>
    <scope>NUCLEOTIDE SEQUENCE</scope>
    <source>
        <strain evidence="2">AZH3</strain>
    </source>
</reference>
<dbReference type="PANTHER" id="PTHR46579:SF1">
    <property type="entry name" value="F5_8 TYPE C DOMAIN-CONTAINING PROTEIN"/>
    <property type="match status" value="1"/>
</dbReference>
<evidence type="ECO:0008006" key="4">
    <source>
        <dbReference type="Google" id="ProtNLM"/>
    </source>
</evidence>
<keyword evidence="3" id="KW-1185">Reference proteome</keyword>
<feature type="compositionally biased region" description="Polar residues" evidence="1">
    <location>
        <begin position="301"/>
        <end position="310"/>
    </location>
</feature>
<dbReference type="Proteomes" id="UP000836402">
    <property type="component" value="Unassembled WGS sequence"/>
</dbReference>
<protein>
    <recommendedName>
        <fullName evidence="4">DUF4218 domain-containing protein</fullName>
    </recommendedName>
</protein>
<feature type="region of interest" description="Disordered" evidence="1">
    <location>
        <begin position="283"/>
        <end position="338"/>
    </location>
</feature>
<name>A0ABN7II62_9BASI</name>
<feature type="region of interest" description="Disordered" evidence="1">
    <location>
        <begin position="481"/>
        <end position="514"/>
    </location>
</feature>
<proteinExistence type="predicted"/>
<evidence type="ECO:0000256" key="1">
    <source>
        <dbReference type="SAM" id="MobiDB-lite"/>
    </source>
</evidence>
<feature type="compositionally biased region" description="Basic and acidic residues" evidence="1">
    <location>
        <begin position="323"/>
        <end position="338"/>
    </location>
</feature>
<gene>
    <name evidence="2" type="ORF">JKIAZH3_G6462</name>
</gene>
<accession>A0ABN7II62</accession>